<evidence type="ECO:0000313" key="2">
    <source>
        <dbReference type="EMBL" id="WEK40858.1"/>
    </source>
</evidence>
<evidence type="ECO:0000313" key="3">
    <source>
        <dbReference type="Proteomes" id="UP001213664"/>
    </source>
</evidence>
<dbReference type="Proteomes" id="UP001213664">
    <property type="component" value="Chromosome"/>
</dbReference>
<feature type="chain" id="PRO_5042591665" evidence="1">
    <location>
        <begin position="20"/>
        <end position="171"/>
    </location>
</feature>
<gene>
    <name evidence="2" type="ORF">P0Y50_04415</name>
</gene>
<feature type="signal peptide" evidence="1">
    <location>
        <begin position="1"/>
        <end position="19"/>
    </location>
</feature>
<keyword evidence="1" id="KW-0732">Signal</keyword>
<organism evidence="2 3">
    <name type="scientific">Candidatus Brevundimonas colombiensis</name>
    <dbReference type="NCBI Taxonomy" id="3121376"/>
    <lineage>
        <taxon>Bacteria</taxon>
        <taxon>Pseudomonadati</taxon>
        <taxon>Pseudomonadota</taxon>
        <taxon>Alphaproteobacteria</taxon>
        <taxon>Caulobacterales</taxon>
        <taxon>Caulobacteraceae</taxon>
        <taxon>Brevundimonas</taxon>
    </lineage>
</organism>
<reference evidence="2" key="1">
    <citation type="submission" date="2023-03" db="EMBL/GenBank/DDBJ databases">
        <title>Andean soil-derived lignocellulolytic bacterial consortium as a source of novel taxa and putative plastic-active enzymes.</title>
        <authorList>
            <person name="Diaz-Garcia L."/>
            <person name="Chuvochina M."/>
            <person name="Feuerriegel G."/>
            <person name="Bunk B."/>
            <person name="Sproer C."/>
            <person name="Streit W.R."/>
            <person name="Rodriguez L.M."/>
            <person name="Overmann J."/>
            <person name="Jimenez D.J."/>
        </authorList>
    </citation>
    <scope>NUCLEOTIDE SEQUENCE</scope>
    <source>
        <strain evidence="2">MAG 833</strain>
    </source>
</reference>
<accession>A0AAJ5X4D8</accession>
<evidence type="ECO:0000256" key="1">
    <source>
        <dbReference type="SAM" id="SignalP"/>
    </source>
</evidence>
<proteinExistence type="predicted"/>
<dbReference type="AlphaFoldDB" id="A0AAJ5X4D8"/>
<protein>
    <submittedName>
        <fullName evidence="2">S-type pyocin family protein</fullName>
    </submittedName>
</protein>
<dbReference type="PROSITE" id="PS51257">
    <property type="entry name" value="PROKAR_LIPOPROTEIN"/>
    <property type="match status" value="1"/>
</dbReference>
<dbReference type="EMBL" id="CP119326">
    <property type="protein sequence ID" value="WEK40858.1"/>
    <property type="molecule type" value="Genomic_DNA"/>
</dbReference>
<name>A0AAJ5X4D8_9CAUL</name>
<sequence>MKTMIRGAAALAIGGLLLAAGGCDRSSAVETRERTTTTPVAAAGPVSVSVSTTTTEEVKPVLTANRRETVDAKISRLYDRNGADFGARSAEDYLAKVTAFTTKPPRDVETVKRPNGDTLIYQASTNTFAVVARNGTPRTMFKPRDGAAYWSEQKTAAPTFGQRRQSTGVAG</sequence>